<evidence type="ECO:0000313" key="9">
    <source>
        <dbReference type="Proteomes" id="UP000078476"/>
    </source>
</evidence>
<dbReference type="GO" id="GO:0030313">
    <property type="term" value="C:cell envelope"/>
    <property type="evidence" value="ECO:0007669"/>
    <property type="project" value="UniProtKB-SubCell"/>
</dbReference>
<dbReference type="AlphaFoldDB" id="A0A177NJ80"/>
<feature type="domain" description="Multidrug resistance protein MdtA-like C-terminal permuted SH3" evidence="7">
    <location>
        <begin position="285"/>
        <end position="344"/>
    </location>
</feature>
<evidence type="ECO:0000259" key="7">
    <source>
        <dbReference type="Pfam" id="PF25967"/>
    </source>
</evidence>
<comment type="similarity">
    <text evidence="2">Belongs to the membrane fusion protein (MFP) (TC 8.A.1) family.</text>
</comment>
<dbReference type="Gene3D" id="2.40.420.20">
    <property type="match status" value="1"/>
</dbReference>
<dbReference type="STRING" id="980561.A1359_06200"/>
<dbReference type="OrthoDB" id="9816569at2"/>
<evidence type="ECO:0000313" key="8">
    <source>
        <dbReference type="EMBL" id="OAI17259.1"/>
    </source>
</evidence>
<organism evidence="8 9">
    <name type="scientific">Methylomonas lenta</name>
    <dbReference type="NCBI Taxonomy" id="980561"/>
    <lineage>
        <taxon>Bacteria</taxon>
        <taxon>Pseudomonadati</taxon>
        <taxon>Pseudomonadota</taxon>
        <taxon>Gammaproteobacteria</taxon>
        <taxon>Methylococcales</taxon>
        <taxon>Methylococcaceae</taxon>
        <taxon>Methylomonas</taxon>
    </lineage>
</organism>
<dbReference type="InterPro" id="IPR058625">
    <property type="entry name" value="MdtA-like_BSH"/>
</dbReference>
<dbReference type="InterPro" id="IPR006143">
    <property type="entry name" value="RND_pump_MFP"/>
</dbReference>
<dbReference type="SUPFAM" id="SSF111369">
    <property type="entry name" value="HlyD-like secretion proteins"/>
    <property type="match status" value="1"/>
</dbReference>
<dbReference type="RefSeq" id="WP_066980075.1">
    <property type="nucleotide sequence ID" value="NZ_LUUI01000089.1"/>
</dbReference>
<feature type="domain" description="Multidrug resistance protein MdtA-like beta-barrel" evidence="6">
    <location>
        <begin position="205"/>
        <end position="271"/>
    </location>
</feature>
<protein>
    <submittedName>
        <fullName evidence="8">Efflux transporter periplasmic adaptor subunit</fullName>
    </submittedName>
</protein>
<evidence type="ECO:0000259" key="5">
    <source>
        <dbReference type="Pfam" id="PF25917"/>
    </source>
</evidence>
<keyword evidence="3" id="KW-0175">Coiled coil</keyword>
<reference evidence="8 9" key="1">
    <citation type="submission" date="2016-03" db="EMBL/GenBank/DDBJ databases">
        <authorList>
            <person name="Ploux O."/>
        </authorList>
    </citation>
    <scope>NUCLEOTIDE SEQUENCE [LARGE SCALE GENOMIC DNA]</scope>
    <source>
        <strain evidence="8 9">R-45370</strain>
    </source>
</reference>
<dbReference type="Pfam" id="PF25876">
    <property type="entry name" value="HH_MFP_RND"/>
    <property type="match status" value="1"/>
</dbReference>
<comment type="subcellular location">
    <subcellularLocation>
        <location evidence="1">Cell inner membrane</location>
        <topology evidence="1">Lipid-anchor</topology>
    </subcellularLocation>
</comment>
<dbReference type="InterPro" id="IPR058627">
    <property type="entry name" value="MdtA-like_C"/>
</dbReference>
<name>A0A177NJ80_9GAMM</name>
<gene>
    <name evidence="8" type="ORF">A1359_06200</name>
</gene>
<accession>A0A177NJ80</accession>
<comment type="caution">
    <text evidence="8">The sequence shown here is derived from an EMBL/GenBank/DDBJ whole genome shotgun (WGS) entry which is preliminary data.</text>
</comment>
<dbReference type="PANTHER" id="PTHR30158">
    <property type="entry name" value="ACRA/E-RELATED COMPONENT OF DRUG EFFLUX TRANSPORTER"/>
    <property type="match status" value="1"/>
</dbReference>
<proteinExistence type="inferred from homology"/>
<dbReference type="Proteomes" id="UP000078476">
    <property type="component" value="Unassembled WGS sequence"/>
</dbReference>
<dbReference type="PROSITE" id="PS51257">
    <property type="entry name" value="PROKAR_LIPOPROTEIN"/>
    <property type="match status" value="1"/>
</dbReference>
<dbReference type="Pfam" id="PF25944">
    <property type="entry name" value="Beta-barrel_RND"/>
    <property type="match status" value="1"/>
</dbReference>
<dbReference type="GO" id="GO:0005886">
    <property type="term" value="C:plasma membrane"/>
    <property type="evidence" value="ECO:0007669"/>
    <property type="project" value="TreeGrafter"/>
</dbReference>
<evidence type="ECO:0000256" key="2">
    <source>
        <dbReference type="ARBA" id="ARBA00009477"/>
    </source>
</evidence>
<evidence type="ECO:0000256" key="3">
    <source>
        <dbReference type="SAM" id="Coils"/>
    </source>
</evidence>
<dbReference type="Pfam" id="PF25917">
    <property type="entry name" value="BSH_RND"/>
    <property type="match status" value="1"/>
</dbReference>
<dbReference type="InterPro" id="IPR058624">
    <property type="entry name" value="MdtA-like_HH"/>
</dbReference>
<dbReference type="Gene3D" id="2.40.30.170">
    <property type="match status" value="1"/>
</dbReference>
<evidence type="ECO:0000259" key="4">
    <source>
        <dbReference type="Pfam" id="PF25876"/>
    </source>
</evidence>
<dbReference type="NCBIfam" id="TIGR01730">
    <property type="entry name" value="RND_mfp"/>
    <property type="match status" value="1"/>
</dbReference>
<feature type="domain" description="Multidrug resistance protein MdtA-like alpha-helical hairpin" evidence="4">
    <location>
        <begin position="95"/>
        <end position="163"/>
    </location>
</feature>
<dbReference type="Gene3D" id="1.10.287.470">
    <property type="entry name" value="Helix hairpin bin"/>
    <property type="match status" value="1"/>
</dbReference>
<dbReference type="Pfam" id="PF25967">
    <property type="entry name" value="RND-MFP_C"/>
    <property type="match status" value="1"/>
</dbReference>
<sequence length="370" mass="41742">MKNSQKLFLALCLIMASCTPEKDSNKKPDSYEVISPLVKDTSYTSNYVAEIQSVRYVEVRSKIKGFIEKNYVDEGQSVKKGQLLFTLSFLEFEKELQKANADHKGALADLKAAEVEFFNVNRLVEKNIIAQPELDVLEAKVNALKAKVEEAVANKEQVALHLSFAQIKAPYDGVINRIPHKMGSLIEEGDMLTSISDNSEIFAYFNLSEIDYLNYISSGEKEIKTVNLRLANNEIYPHPGKIEMIESEFDRETGNIAFRARFPNPDAILKHGANGKIIVNKELKNALVIPQKSTFEIQDKLYVFVVNKDNVLKQRNIIPKMRFTDFYAVESGLSKDEKLVFEGVEDAKDGIKIEPVYVDLATAMSPDNQD</sequence>
<dbReference type="PANTHER" id="PTHR30158:SF23">
    <property type="entry name" value="MULTIDRUG RESISTANCE PROTEIN MEXA"/>
    <property type="match status" value="1"/>
</dbReference>
<dbReference type="Gene3D" id="2.40.50.100">
    <property type="match status" value="1"/>
</dbReference>
<evidence type="ECO:0000256" key="1">
    <source>
        <dbReference type="ARBA" id="ARBA00004519"/>
    </source>
</evidence>
<feature type="coiled-coil region" evidence="3">
    <location>
        <begin position="93"/>
        <end position="154"/>
    </location>
</feature>
<dbReference type="GO" id="GO:0046677">
    <property type="term" value="P:response to antibiotic"/>
    <property type="evidence" value="ECO:0007669"/>
    <property type="project" value="TreeGrafter"/>
</dbReference>
<feature type="domain" description="Multidrug resistance protein MdtA-like barrel-sandwich hybrid" evidence="5">
    <location>
        <begin position="55"/>
        <end position="193"/>
    </location>
</feature>
<keyword evidence="9" id="KW-1185">Reference proteome</keyword>
<evidence type="ECO:0000259" key="6">
    <source>
        <dbReference type="Pfam" id="PF25944"/>
    </source>
</evidence>
<dbReference type="EMBL" id="LUUI01000089">
    <property type="protein sequence ID" value="OAI17259.1"/>
    <property type="molecule type" value="Genomic_DNA"/>
</dbReference>
<dbReference type="InterPro" id="IPR058626">
    <property type="entry name" value="MdtA-like_b-barrel"/>
</dbReference>
<dbReference type="GO" id="GO:0022857">
    <property type="term" value="F:transmembrane transporter activity"/>
    <property type="evidence" value="ECO:0007669"/>
    <property type="project" value="InterPro"/>
</dbReference>